<proteinExistence type="inferred from homology"/>
<dbReference type="Pfam" id="PF00829">
    <property type="entry name" value="Ribosomal_L21p"/>
    <property type="match status" value="1"/>
</dbReference>
<keyword evidence="3" id="KW-0687">Ribonucleoprotein</keyword>
<gene>
    <name evidence="5" type="ORF">BJ085DRAFT_7840</name>
</gene>
<evidence type="ECO:0000256" key="1">
    <source>
        <dbReference type="ARBA" id="ARBA00008563"/>
    </source>
</evidence>
<accession>A0A4Q0A0R0</accession>
<dbReference type="NCBIfam" id="TIGR00061">
    <property type="entry name" value="L21"/>
    <property type="match status" value="1"/>
</dbReference>
<reference evidence="6" key="1">
    <citation type="journal article" date="2018" name="Nat. Microbiol.">
        <title>Leveraging single-cell genomics to expand the fungal tree of life.</title>
        <authorList>
            <person name="Ahrendt S.R."/>
            <person name="Quandt C.A."/>
            <person name="Ciobanu D."/>
            <person name="Clum A."/>
            <person name="Salamov A."/>
            <person name="Andreopoulos B."/>
            <person name="Cheng J.F."/>
            <person name="Woyke T."/>
            <person name="Pelin A."/>
            <person name="Henrissat B."/>
            <person name="Reynolds N.K."/>
            <person name="Benny G.L."/>
            <person name="Smith M.E."/>
            <person name="James T.Y."/>
            <person name="Grigoriev I.V."/>
        </authorList>
    </citation>
    <scope>NUCLEOTIDE SEQUENCE [LARGE SCALE GENOMIC DNA]</scope>
    <source>
        <strain evidence="6">RSA 468</strain>
    </source>
</reference>
<keyword evidence="2 5" id="KW-0689">Ribosomal protein</keyword>
<dbReference type="SUPFAM" id="SSF141091">
    <property type="entry name" value="L21p-like"/>
    <property type="match status" value="1"/>
</dbReference>
<dbReference type="GO" id="GO:0005762">
    <property type="term" value="C:mitochondrial large ribosomal subunit"/>
    <property type="evidence" value="ECO:0007669"/>
    <property type="project" value="TreeGrafter"/>
</dbReference>
<evidence type="ECO:0000256" key="3">
    <source>
        <dbReference type="ARBA" id="ARBA00023274"/>
    </source>
</evidence>
<evidence type="ECO:0000313" key="6">
    <source>
        <dbReference type="Proteomes" id="UP000268162"/>
    </source>
</evidence>
<comment type="similarity">
    <text evidence="1">Belongs to the bacterial ribosomal protein bL21 family.</text>
</comment>
<dbReference type="GO" id="GO:0003723">
    <property type="term" value="F:RNA binding"/>
    <property type="evidence" value="ECO:0007669"/>
    <property type="project" value="InterPro"/>
</dbReference>
<evidence type="ECO:0000256" key="2">
    <source>
        <dbReference type="ARBA" id="ARBA00022980"/>
    </source>
</evidence>
<dbReference type="GO" id="GO:0006412">
    <property type="term" value="P:translation"/>
    <property type="evidence" value="ECO:0007669"/>
    <property type="project" value="InterPro"/>
</dbReference>
<dbReference type="GO" id="GO:0003735">
    <property type="term" value="F:structural constituent of ribosome"/>
    <property type="evidence" value="ECO:0007669"/>
    <property type="project" value="InterPro"/>
</dbReference>
<evidence type="ECO:0000256" key="4">
    <source>
        <dbReference type="ARBA" id="ARBA00044129"/>
    </source>
</evidence>
<feature type="non-terminal residue" evidence="5">
    <location>
        <position position="1"/>
    </location>
</feature>
<dbReference type="PANTHER" id="PTHR21349">
    <property type="entry name" value="50S RIBOSOMAL PROTEIN L21"/>
    <property type="match status" value="1"/>
</dbReference>
<organism evidence="5 6">
    <name type="scientific">Dimargaris cristalligena</name>
    <dbReference type="NCBI Taxonomy" id="215637"/>
    <lineage>
        <taxon>Eukaryota</taxon>
        <taxon>Fungi</taxon>
        <taxon>Fungi incertae sedis</taxon>
        <taxon>Zoopagomycota</taxon>
        <taxon>Kickxellomycotina</taxon>
        <taxon>Dimargaritomycetes</taxon>
        <taxon>Dimargaritales</taxon>
        <taxon>Dimargaritaceae</taxon>
        <taxon>Dimargaris</taxon>
    </lineage>
</organism>
<feature type="non-terminal residue" evidence="5">
    <location>
        <position position="123"/>
    </location>
</feature>
<evidence type="ECO:0000313" key="5">
    <source>
        <dbReference type="EMBL" id="RKP39021.1"/>
    </source>
</evidence>
<dbReference type="InterPro" id="IPR036164">
    <property type="entry name" value="bL21-like_sf"/>
</dbReference>
<keyword evidence="6" id="KW-1185">Reference proteome</keyword>
<dbReference type="InterPro" id="IPR001787">
    <property type="entry name" value="Ribosomal_bL21"/>
</dbReference>
<dbReference type="InterPro" id="IPR028909">
    <property type="entry name" value="bL21-like"/>
</dbReference>
<dbReference type="EMBL" id="ML002306">
    <property type="protein sequence ID" value="RKP39021.1"/>
    <property type="molecule type" value="Genomic_DNA"/>
</dbReference>
<name>A0A4Q0A0R0_9FUNG</name>
<dbReference type="Proteomes" id="UP000268162">
    <property type="component" value="Unassembled WGS sequence"/>
</dbReference>
<dbReference type="STRING" id="215637.A0A4Q0A0R0"/>
<dbReference type="PANTHER" id="PTHR21349:SF0">
    <property type="entry name" value="LARGE RIBOSOMAL SUBUNIT PROTEIN BL21M"/>
    <property type="match status" value="1"/>
</dbReference>
<protein>
    <recommendedName>
        <fullName evidence="4">Large ribosomal subunit protein bL21m</fullName>
    </recommendedName>
</protein>
<sequence>FGPDTKALVNRLRNQINYFATVRIKGRLFTVTEGDMIVTERMADLALGDVLQLDRVKEIGSRDFSIVGKPYVSPEYYTIRAVVMEHTLSSPITVVKFKKRKDYKKTIVYQHKYTLLRVSKLDV</sequence>
<dbReference type="AlphaFoldDB" id="A0A4Q0A0R0"/>